<keyword evidence="1" id="KW-1003">Cell membrane</keyword>
<dbReference type="Proteomes" id="UP000235363">
    <property type="component" value="Unassembled WGS sequence"/>
</dbReference>
<protein>
    <recommendedName>
        <fullName evidence="9">LppP/LprE family lipoprotein</fullName>
    </recommendedName>
</protein>
<keyword evidence="5" id="KW-0449">Lipoprotein</keyword>
<evidence type="ECO:0000256" key="6">
    <source>
        <dbReference type="SAM" id="MobiDB-lite"/>
    </source>
</evidence>
<organism evidence="7 8">
    <name type="scientific">Corynebacterium xerosis</name>
    <dbReference type="NCBI Taxonomy" id="1725"/>
    <lineage>
        <taxon>Bacteria</taxon>
        <taxon>Bacillati</taxon>
        <taxon>Actinomycetota</taxon>
        <taxon>Actinomycetes</taxon>
        <taxon>Mycobacteriales</taxon>
        <taxon>Corynebacteriaceae</taxon>
        <taxon>Corynebacterium</taxon>
    </lineage>
</organism>
<evidence type="ECO:0000256" key="5">
    <source>
        <dbReference type="ARBA" id="ARBA00023288"/>
    </source>
</evidence>
<keyword evidence="4" id="KW-0564">Palmitate</keyword>
<accession>A0A2N6SZ19</accession>
<keyword evidence="2" id="KW-0732">Signal</keyword>
<evidence type="ECO:0000256" key="2">
    <source>
        <dbReference type="ARBA" id="ARBA00022729"/>
    </source>
</evidence>
<evidence type="ECO:0008006" key="9">
    <source>
        <dbReference type="Google" id="ProtNLM"/>
    </source>
</evidence>
<feature type="region of interest" description="Disordered" evidence="6">
    <location>
        <begin position="107"/>
        <end position="145"/>
    </location>
</feature>
<name>A0A2N6SZ19_9CORY</name>
<dbReference type="Pfam" id="PF14041">
    <property type="entry name" value="Lipoprotein_21"/>
    <property type="match status" value="1"/>
</dbReference>
<dbReference type="EMBL" id="PNHF01000012">
    <property type="protein sequence ID" value="PMC62312.1"/>
    <property type="molecule type" value="Genomic_DNA"/>
</dbReference>
<evidence type="ECO:0000256" key="3">
    <source>
        <dbReference type="ARBA" id="ARBA00023136"/>
    </source>
</evidence>
<dbReference type="InterPro" id="IPR025971">
    <property type="entry name" value="LppP/LprE"/>
</dbReference>
<feature type="region of interest" description="Disordered" evidence="6">
    <location>
        <begin position="1"/>
        <end position="26"/>
    </location>
</feature>
<evidence type="ECO:0000256" key="1">
    <source>
        <dbReference type="ARBA" id="ARBA00022475"/>
    </source>
</evidence>
<feature type="compositionally biased region" description="Low complexity" evidence="6">
    <location>
        <begin position="112"/>
        <end position="131"/>
    </location>
</feature>
<evidence type="ECO:0000313" key="7">
    <source>
        <dbReference type="EMBL" id="PMC62312.1"/>
    </source>
</evidence>
<evidence type="ECO:0000256" key="4">
    <source>
        <dbReference type="ARBA" id="ARBA00023139"/>
    </source>
</evidence>
<evidence type="ECO:0000313" key="8">
    <source>
        <dbReference type="Proteomes" id="UP000235363"/>
    </source>
</evidence>
<dbReference type="AlphaFoldDB" id="A0A2N6SZ19"/>
<comment type="caution">
    <text evidence="7">The sequence shown here is derived from an EMBL/GenBank/DDBJ whole genome shotgun (WGS) entry which is preliminary data.</text>
</comment>
<reference evidence="7 8" key="1">
    <citation type="submission" date="2017-09" db="EMBL/GenBank/DDBJ databases">
        <title>Bacterial strain isolated from the female urinary microbiota.</title>
        <authorList>
            <person name="Thomas-White K."/>
            <person name="Kumar N."/>
            <person name="Forster S."/>
            <person name="Putonti C."/>
            <person name="Lawley T."/>
            <person name="Wolfe A.J."/>
        </authorList>
    </citation>
    <scope>NUCLEOTIDE SEQUENCE [LARGE SCALE GENOMIC DNA]</scope>
    <source>
        <strain evidence="7 8">UMB0908</strain>
    </source>
</reference>
<keyword evidence="3" id="KW-0472">Membrane</keyword>
<sequence length="286" mass="30125">MATATRGPPRRTARWMNRRNPPNRPRELNRLKRLIRPHELMLPNRTDPREGAPMRSPIASRRRSTAKAGFAVACSLGLALVGCGGGSIDAAGGEGAGDDGVVTETTTITGDGAEAGPNPTTAPETTTVTTTPGGGDGRAGDGGDGDGGANCGVDGDAAILDESIAKVDGPASGDYWDLVETNYDPCGELTYALYQQMPQGNSQFATKILMFHDGDYLGVDSTKPQQGQIVGEGDGWFEVKYKDWEALMESGEPNAAAPKYTRTLTFEWNDSAGKVDVDGEFPNTGL</sequence>
<proteinExistence type="predicted"/>
<feature type="region of interest" description="Disordered" evidence="6">
    <location>
        <begin position="43"/>
        <end position="63"/>
    </location>
</feature>
<feature type="compositionally biased region" description="Gly residues" evidence="6">
    <location>
        <begin position="132"/>
        <end position="145"/>
    </location>
</feature>
<gene>
    <name evidence="7" type="ORF">CJ204_06245</name>
</gene>
<feature type="compositionally biased region" description="Basic residues" evidence="6">
    <location>
        <begin position="8"/>
        <end position="17"/>
    </location>
</feature>